<dbReference type="SUPFAM" id="SSF103088">
    <property type="entry name" value="OmpA-like"/>
    <property type="match status" value="1"/>
</dbReference>
<dbReference type="SUPFAM" id="SSF48452">
    <property type="entry name" value="TPR-like"/>
    <property type="match status" value="1"/>
</dbReference>
<dbReference type="InterPro" id="IPR011659">
    <property type="entry name" value="WD40"/>
</dbReference>
<dbReference type="Gene3D" id="2.120.10.30">
    <property type="entry name" value="TolB, C-terminal domain"/>
    <property type="match status" value="1"/>
</dbReference>
<feature type="domain" description="OmpA-like" evidence="7">
    <location>
        <begin position="572"/>
        <end position="684"/>
    </location>
</feature>
<dbReference type="Pfam" id="PF07676">
    <property type="entry name" value="PD40"/>
    <property type="match status" value="3"/>
</dbReference>
<reference evidence="8 9" key="1">
    <citation type="submission" date="2019-07" db="EMBL/GenBank/DDBJ databases">
        <authorList>
            <person name="Huq M.A."/>
        </authorList>
    </citation>
    <scope>NUCLEOTIDE SEQUENCE [LARGE SCALE GENOMIC DNA]</scope>
    <source>
        <strain evidence="8 9">MAH-3</strain>
    </source>
</reference>
<dbReference type="PRINTS" id="PR01021">
    <property type="entry name" value="OMPADOMAIN"/>
</dbReference>
<dbReference type="AlphaFoldDB" id="A0A556MMN7"/>
<dbReference type="InterPro" id="IPR050330">
    <property type="entry name" value="Bact_OuterMem_StrucFunc"/>
</dbReference>
<keyword evidence="2 4" id="KW-0472">Membrane</keyword>
<dbReference type="PANTHER" id="PTHR30329">
    <property type="entry name" value="STATOR ELEMENT OF FLAGELLAR MOTOR COMPLEX"/>
    <property type="match status" value="1"/>
</dbReference>
<dbReference type="OrthoDB" id="9809364at2"/>
<evidence type="ECO:0000256" key="6">
    <source>
        <dbReference type="SAM" id="SignalP"/>
    </source>
</evidence>
<dbReference type="Gene3D" id="3.30.1330.60">
    <property type="entry name" value="OmpA-like domain"/>
    <property type="match status" value="1"/>
</dbReference>
<evidence type="ECO:0000256" key="2">
    <source>
        <dbReference type="ARBA" id="ARBA00023136"/>
    </source>
</evidence>
<dbReference type="GO" id="GO:0009279">
    <property type="term" value="C:cell outer membrane"/>
    <property type="evidence" value="ECO:0007669"/>
    <property type="project" value="UniProtKB-SubCell"/>
</dbReference>
<dbReference type="InterPro" id="IPR006664">
    <property type="entry name" value="OMP_bac"/>
</dbReference>
<keyword evidence="6" id="KW-0732">Signal</keyword>
<dbReference type="EMBL" id="VLPL01000008">
    <property type="protein sequence ID" value="TSJ41200.1"/>
    <property type="molecule type" value="Genomic_DNA"/>
</dbReference>
<dbReference type="CDD" id="cd07185">
    <property type="entry name" value="OmpA_C-like"/>
    <property type="match status" value="1"/>
</dbReference>
<accession>A0A556MMN7</accession>
<gene>
    <name evidence="8" type="ORF">FO442_14915</name>
</gene>
<evidence type="ECO:0000256" key="5">
    <source>
        <dbReference type="SAM" id="Coils"/>
    </source>
</evidence>
<dbReference type="PANTHER" id="PTHR30329:SF21">
    <property type="entry name" value="LIPOPROTEIN YIAD-RELATED"/>
    <property type="match status" value="1"/>
</dbReference>
<evidence type="ECO:0000259" key="7">
    <source>
        <dbReference type="PROSITE" id="PS51123"/>
    </source>
</evidence>
<evidence type="ECO:0000256" key="1">
    <source>
        <dbReference type="ARBA" id="ARBA00004442"/>
    </source>
</evidence>
<comment type="caution">
    <text evidence="8">The sequence shown here is derived from an EMBL/GenBank/DDBJ whole genome shotgun (WGS) entry which is preliminary data.</text>
</comment>
<evidence type="ECO:0000313" key="8">
    <source>
        <dbReference type="EMBL" id="TSJ41200.1"/>
    </source>
</evidence>
<keyword evidence="3" id="KW-0998">Cell outer membrane</keyword>
<protein>
    <submittedName>
        <fullName evidence="8">OmpA family protein</fullName>
    </submittedName>
</protein>
<dbReference type="SUPFAM" id="SSF82171">
    <property type="entry name" value="DPP6 N-terminal domain-like"/>
    <property type="match status" value="1"/>
</dbReference>
<proteinExistence type="predicted"/>
<comment type="subcellular location">
    <subcellularLocation>
        <location evidence="1">Cell outer membrane</location>
    </subcellularLocation>
</comment>
<feature type="coiled-coil region" evidence="5">
    <location>
        <begin position="156"/>
        <end position="183"/>
    </location>
</feature>
<dbReference type="Pfam" id="PF00691">
    <property type="entry name" value="OmpA"/>
    <property type="match status" value="1"/>
</dbReference>
<dbReference type="InterPro" id="IPR036737">
    <property type="entry name" value="OmpA-like_sf"/>
</dbReference>
<sequence>MHMWKNYLLVAGISLAFVNSFYAQEEDPSCLAPSKKTQKLIDAGKNSPDLQSAAANFAKAIEAEPDNAGPYYEFAMYAYESGTKAYETNPNPSQGDRSFLKAEGLFEKAAELCPDYHSNIYYYLGVINYTQDQKEAATAWFEKFVAFKNNDNSRYAAEYTKQLADVKKLLASQKEETEMLSKEVPFNPKKIPNVSTEKDDEYLPMISPDNLLMFYTRKQDLKNLGDVVSNIQEVYTYSSRTDDALAFDGGKAFPKPFNKGDFQSYGGATVSVDNKEMIICACKKTEVNGQPYMNCDLYSTTYQKTGPNPSDYQWTELVNLGPKINTPDGWEAQPSMSADGNTLFYTANRRTTKDNDVFVVKRNADGTWGAPRPFDEINTAGKDKSPFLHQDSETLYFVSSVSDERKGVGGLDIFYMREENGVWSKPKNIGYPINSKGDEVGIFVSTDGKLAYFSSQQQGKWDIYGFDLYEEARPKPVTIIKGDLKDPNGKPIENATIEVAYENSDKVEQVRVNGNDGKFAVVVKTEKPQDIMVSVKKDGAAFDSKLITKEEIVKKENRLNNKLEVKELKVGEAYTINDILYDYNSDVLSSKSKFILREFSRFLKSNPTIKIMIQGHTDSDGDDAKNLDLSDRRAKGVKSYLVSLGIEDDRLEAKGFGEAKPKVANDTPENKAKNRRTEFLIQGM</sequence>
<dbReference type="Proteomes" id="UP000316008">
    <property type="component" value="Unassembled WGS sequence"/>
</dbReference>
<dbReference type="InterPro" id="IPR011990">
    <property type="entry name" value="TPR-like_helical_dom_sf"/>
</dbReference>
<feature type="signal peptide" evidence="6">
    <location>
        <begin position="1"/>
        <end position="23"/>
    </location>
</feature>
<evidence type="ECO:0000256" key="3">
    <source>
        <dbReference type="ARBA" id="ARBA00023237"/>
    </source>
</evidence>
<organism evidence="8 9">
    <name type="scientific">Fluviicola chungangensis</name>
    <dbReference type="NCBI Taxonomy" id="2597671"/>
    <lineage>
        <taxon>Bacteria</taxon>
        <taxon>Pseudomonadati</taxon>
        <taxon>Bacteroidota</taxon>
        <taxon>Flavobacteriia</taxon>
        <taxon>Flavobacteriales</taxon>
        <taxon>Crocinitomicaceae</taxon>
        <taxon>Fluviicola</taxon>
    </lineage>
</organism>
<keyword evidence="9" id="KW-1185">Reference proteome</keyword>
<evidence type="ECO:0000313" key="9">
    <source>
        <dbReference type="Proteomes" id="UP000316008"/>
    </source>
</evidence>
<name>A0A556MMN7_9FLAO</name>
<keyword evidence="5" id="KW-0175">Coiled coil</keyword>
<feature type="chain" id="PRO_5021990979" evidence="6">
    <location>
        <begin position="24"/>
        <end position="684"/>
    </location>
</feature>
<dbReference type="InterPro" id="IPR006665">
    <property type="entry name" value="OmpA-like"/>
</dbReference>
<dbReference type="PROSITE" id="PS51123">
    <property type="entry name" value="OMPA_2"/>
    <property type="match status" value="1"/>
</dbReference>
<dbReference type="Gene3D" id="1.25.40.10">
    <property type="entry name" value="Tetratricopeptide repeat domain"/>
    <property type="match status" value="1"/>
</dbReference>
<evidence type="ECO:0000256" key="4">
    <source>
        <dbReference type="PROSITE-ProRule" id="PRU00473"/>
    </source>
</evidence>
<dbReference type="InterPro" id="IPR011042">
    <property type="entry name" value="6-blade_b-propeller_TolB-like"/>
</dbReference>